<evidence type="ECO:0000256" key="1">
    <source>
        <dbReference type="ARBA" id="ARBA00006432"/>
    </source>
</evidence>
<comment type="similarity">
    <text evidence="1">Belongs to the ATP-dependent AMP-binding enzyme family.</text>
</comment>
<dbReference type="PANTHER" id="PTHR43201:SF5">
    <property type="entry name" value="MEDIUM-CHAIN ACYL-COA LIGASE ACSF2, MITOCHONDRIAL"/>
    <property type="match status" value="1"/>
</dbReference>
<proteinExistence type="inferred from homology"/>
<dbReference type="Pfam" id="PF13193">
    <property type="entry name" value="AMP-binding_C"/>
    <property type="match status" value="1"/>
</dbReference>
<dbReference type="EMBL" id="CP108090">
    <property type="protein sequence ID" value="WUQ11822.1"/>
    <property type="molecule type" value="Genomic_DNA"/>
</dbReference>
<dbReference type="Proteomes" id="UP001432039">
    <property type="component" value="Chromosome"/>
</dbReference>
<dbReference type="PROSITE" id="PS00455">
    <property type="entry name" value="AMP_BINDING"/>
    <property type="match status" value="1"/>
</dbReference>
<reference evidence="6" key="1">
    <citation type="submission" date="2022-10" db="EMBL/GenBank/DDBJ databases">
        <title>The complete genomes of actinobacterial strains from the NBC collection.</title>
        <authorList>
            <person name="Joergensen T.S."/>
            <person name="Alvarez Arevalo M."/>
            <person name="Sterndorff E.B."/>
            <person name="Faurdal D."/>
            <person name="Vuksanovic O."/>
            <person name="Mourched A.-S."/>
            <person name="Charusanti P."/>
            <person name="Shaw S."/>
            <person name="Blin K."/>
            <person name="Weber T."/>
        </authorList>
    </citation>
    <scope>NUCLEOTIDE SEQUENCE</scope>
    <source>
        <strain evidence="6">NBC_00248</strain>
    </source>
</reference>
<protein>
    <submittedName>
        <fullName evidence="6">AMP-binding protein</fullName>
    </submittedName>
</protein>
<dbReference type="Gene3D" id="3.40.50.980">
    <property type="match status" value="2"/>
</dbReference>
<feature type="region of interest" description="Disordered" evidence="3">
    <location>
        <begin position="172"/>
        <end position="195"/>
    </location>
</feature>
<dbReference type="Pfam" id="PF00501">
    <property type="entry name" value="AMP-binding"/>
    <property type="match status" value="1"/>
</dbReference>
<evidence type="ECO:0000256" key="3">
    <source>
        <dbReference type="SAM" id="MobiDB-lite"/>
    </source>
</evidence>
<dbReference type="Gene3D" id="2.30.38.10">
    <property type="entry name" value="Luciferase, Domain 3"/>
    <property type="match status" value="1"/>
</dbReference>
<feature type="domain" description="AMP-binding enzyme C-terminal" evidence="5">
    <location>
        <begin position="464"/>
        <end position="540"/>
    </location>
</feature>
<dbReference type="InterPro" id="IPR020845">
    <property type="entry name" value="AMP-binding_CS"/>
</dbReference>
<evidence type="ECO:0000259" key="5">
    <source>
        <dbReference type="Pfam" id="PF13193"/>
    </source>
</evidence>
<organism evidence="6 7">
    <name type="scientific">Streptomyces virginiae</name>
    <name type="common">Streptomyces cinnamonensis</name>
    <dbReference type="NCBI Taxonomy" id="1961"/>
    <lineage>
        <taxon>Bacteria</taxon>
        <taxon>Bacillati</taxon>
        <taxon>Actinomycetota</taxon>
        <taxon>Actinomycetes</taxon>
        <taxon>Kitasatosporales</taxon>
        <taxon>Streptomycetaceae</taxon>
        <taxon>Streptomyces</taxon>
    </lineage>
</organism>
<dbReference type="PANTHER" id="PTHR43201">
    <property type="entry name" value="ACYL-COA SYNTHETASE"/>
    <property type="match status" value="1"/>
</dbReference>
<evidence type="ECO:0000313" key="6">
    <source>
        <dbReference type="EMBL" id="WUQ11822.1"/>
    </source>
</evidence>
<dbReference type="InterPro" id="IPR045851">
    <property type="entry name" value="AMP-bd_C_sf"/>
</dbReference>
<evidence type="ECO:0000259" key="4">
    <source>
        <dbReference type="Pfam" id="PF00501"/>
    </source>
</evidence>
<sequence>MTPLTVAPPGTAPWPPEAADAYRSAGLWQGQLLGDLPWQWADRDPDRTALVDEHGPISYAELALRTDALADGLAAHGLLRGDTVLVQLPNRWELVVAVLACARIGVAPVLALPAHREHELSELARTARAAALIVPGVWREYDHEALAHRLVDRILWLRRVFVAGEPRHPDSVPLRDLARPGPAPAERRRRLDGSAPDPADVALFLLSGGTTGTPKLIGRTHDDYLCNARLSAEACGFGPDTVYLAVLPVGHNFPLACPGVLGTLYAGGRVVLARSAEPRAAFRWIREQGVTVTAAVPAVAQRWMAAIERGEADRADLATLRTVQVGGAPLGPELARRIGPGLDCRLQQVFGMAEGLLCYTRDDDPDELVVTTQGRPLSAWDEVRVVGADGAAVPDGRAGELWVRGPYTIRGYHRAPEHNRRAFTPEGWYRTGDVVSRLPSGHLVVQGRIKDLINRGGEKVNAKEVENLVDSLPQVHQAAVIGVPDPELGERVCLCVSLNPGVALTLGEIRTLFRDRRVARYKTPERLELFPALPLTPVGKTDKKALREQVAVRDVQSASSGT</sequence>
<dbReference type="RefSeq" id="WP_328961248.1">
    <property type="nucleotide sequence ID" value="NZ_CP108090.1"/>
</dbReference>
<keyword evidence="7" id="KW-1185">Reference proteome</keyword>
<dbReference type="InterPro" id="IPR000873">
    <property type="entry name" value="AMP-dep_synth/lig_dom"/>
</dbReference>
<dbReference type="InterPro" id="IPR025110">
    <property type="entry name" value="AMP-bd_C"/>
</dbReference>
<dbReference type="Gene3D" id="3.30.300.30">
    <property type="match status" value="1"/>
</dbReference>
<evidence type="ECO:0000256" key="2">
    <source>
        <dbReference type="ARBA" id="ARBA00022598"/>
    </source>
</evidence>
<evidence type="ECO:0000313" key="7">
    <source>
        <dbReference type="Proteomes" id="UP001432039"/>
    </source>
</evidence>
<gene>
    <name evidence="6" type="ORF">OG517_10465</name>
</gene>
<accession>A0ABZ1T7P8</accession>
<name>A0ABZ1T7P8_STRVG</name>
<feature type="domain" description="AMP-dependent synthetase/ligase" evidence="4">
    <location>
        <begin position="39"/>
        <end position="413"/>
    </location>
</feature>
<keyword evidence="2" id="KW-0436">Ligase</keyword>
<dbReference type="SUPFAM" id="SSF56801">
    <property type="entry name" value="Acetyl-CoA synthetase-like"/>
    <property type="match status" value="1"/>
</dbReference>